<evidence type="ECO:0000256" key="1">
    <source>
        <dbReference type="SAM" id="SignalP"/>
    </source>
</evidence>
<organism evidence="2 3">
    <name type="scientific">Helicoverpa armigera</name>
    <name type="common">Cotton bollworm</name>
    <name type="synonym">Heliothis armigera</name>
    <dbReference type="NCBI Taxonomy" id="29058"/>
    <lineage>
        <taxon>Eukaryota</taxon>
        <taxon>Metazoa</taxon>
        <taxon>Ecdysozoa</taxon>
        <taxon>Arthropoda</taxon>
        <taxon>Hexapoda</taxon>
        <taxon>Insecta</taxon>
        <taxon>Pterygota</taxon>
        <taxon>Neoptera</taxon>
        <taxon>Endopterygota</taxon>
        <taxon>Lepidoptera</taxon>
        <taxon>Glossata</taxon>
        <taxon>Ditrysia</taxon>
        <taxon>Noctuoidea</taxon>
        <taxon>Noctuidae</taxon>
        <taxon>Heliothinae</taxon>
        <taxon>Helicoverpa</taxon>
    </lineage>
</organism>
<feature type="chain" id="PRO_5016126560" evidence="1">
    <location>
        <begin position="18"/>
        <end position="61"/>
    </location>
</feature>
<dbReference type="EMBL" id="KZ150058">
    <property type="protein sequence ID" value="PZC74281.1"/>
    <property type="molecule type" value="Genomic_DNA"/>
</dbReference>
<dbReference type="Proteomes" id="UP000249218">
    <property type="component" value="Unassembled WGS sequence"/>
</dbReference>
<evidence type="ECO:0000313" key="3">
    <source>
        <dbReference type="Proteomes" id="UP000249218"/>
    </source>
</evidence>
<gene>
    <name evidence="2" type="primary">HaOG208135</name>
    <name evidence="2" type="ORF">B5X24_HaOG208135</name>
</gene>
<name>A0A2W1BJ05_HELAM</name>
<protein>
    <submittedName>
        <fullName evidence="2">Uncharacterized protein</fullName>
    </submittedName>
</protein>
<dbReference type="AlphaFoldDB" id="A0A2W1BJ05"/>
<feature type="signal peptide" evidence="1">
    <location>
        <begin position="1"/>
        <end position="17"/>
    </location>
</feature>
<keyword evidence="3" id="KW-1185">Reference proteome</keyword>
<accession>A0A2W1BJ05</accession>
<keyword evidence="1" id="KW-0732">Signal</keyword>
<proteinExistence type="predicted"/>
<evidence type="ECO:0000313" key="2">
    <source>
        <dbReference type="EMBL" id="PZC74281.1"/>
    </source>
</evidence>
<sequence>MKYFLVFLIVCVALAAASPQLIAAWPGWPGYAGVVPATRTLVAGPTVVNQGARIIAPGYII</sequence>
<reference evidence="2 3" key="1">
    <citation type="journal article" date="2017" name="BMC Biol.">
        <title>Genomic innovations, transcriptional plasticity and gene loss underlying the evolution and divergence of two highly polyphagous and invasive Helicoverpa pest species.</title>
        <authorList>
            <person name="Pearce S.L."/>
            <person name="Clarke D.F."/>
            <person name="East P.D."/>
            <person name="Elfekih S."/>
            <person name="Gordon K.H."/>
            <person name="Jermiin L.S."/>
            <person name="McGaughran A."/>
            <person name="Oakeshott J.G."/>
            <person name="Papanikolaou A."/>
            <person name="Perera O.P."/>
            <person name="Rane R.V."/>
            <person name="Richards S."/>
            <person name="Tay W.T."/>
            <person name="Walsh T.K."/>
            <person name="Anderson A."/>
            <person name="Anderson C.J."/>
            <person name="Asgari S."/>
            <person name="Board P.G."/>
            <person name="Bretschneider A."/>
            <person name="Campbell P.M."/>
            <person name="Chertemps T."/>
            <person name="Christeller J.T."/>
            <person name="Coppin C.W."/>
            <person name="Downes S.J."/>
            <person name="Duan G."/>
            <person name="Farnsworth C.A."/>
            <person name="Good R.T."/>
            <person name="Han L.B."/>
            <person name="Han Y.C."/>
            <person name="Hatje K."/>
            <person name="Horne I."/>
            <person name="Huang Y.P."/>
            <person name="Hughes D.S."/>
            <person name="Jacquin-Joly E."/>
            <person name="James W."/>
            <person name="Jhangiani S."/>
            <person name="Kollmar M."/>
            <person name="Kuwar S.S."/>
            <person name="Li S."/>
            <person name="Liu N.Y."/>
            <person name="Maibeche M.T."/>
            <person name="Miller J.R."/>
            <person name="Montagne N."/>
            <person name="Perry T."/>
            <person name="Qu J."/>
            <person name="Song S.V."/>
            <person name="Sutton G.G."/>
            <person name="Vogel H."/>
            <person name="Walenz B.P."/>
            <person name="Xu W."/>
            <person name="Zhang H.J."/>
            <person name="Zou Z."/>
            <person name="Batterham P."/>
            <person name="Edwards O.R."/>
            <person name="Feyereisen R."/>
            <person name="Gibbs R.A."/>
            <person name="Heckel D.G."/>
            <person name="McGrath A."/>
            <person name="Robin C."/>
            <person name="Scherer S.E."/>
            <person name="Worley K.C."/>
            <person name="Wu Y.D."/>
        </authorList>
    </citation>
    <scope>NUCLEOTIDE SEQUENCE [LARGE SCALE GENOMIC DNA]</scope>
    <source>
        <strain evidence="2">Harm_GR_Male_#8</strain>
        <tissue evidence="2">Whole organism</tissue>
    </source>
</reference>